<dbReference type="NCBIfam" id="TIGR04057">
    <property type="entry name" value="SusC_RagA_signa"/>
    <property type="match status" value="1"/>
</dbReference>
<keyword evidence="5 7" id="KW-0472">Membrane</keyword>
<feature type="signal peptide" evidence="8">
    <location>
        <begin position="1"/>
        <end position="17"/>
    </location>
</feature>
<evidence type="ECO:0000256" key="2">
    <source>
        <dbReference type="ARBA" id="ARBA00022448"/>
    </source>
</evidence>
<organism evidence="10 11">
    <name type="scientific">Niabella yanshanensis</name>
    <dbReference type="NCBI Taxonomy" id="577386"/>
    <lineage>
        <taxon>Bacteria</taxon>
        <taxon>Pseudomonadati</taxon>
        <taxon>Bacteroidota</taxon>
        <taxon>Chitinophagia</taxon>
        <taxon>Chitinophagales</taxon>
        <taxon>Chitinophagaceae</taxon>
        <taxon>Niabella</taxon>
    </lineage>
</organism>
<proteinExistence type="inferred from homology"/>
<feature type="chain" id="PRO_5046802489" evidence="8">
    <location>
        <begin position="18"/>
        <end position="1128"/>
    </location>
</feature>
<keyword evidence="11" id="KW-1185">Reference proteome</keyword>
<dbReference type="Pfam" id="PF13715">
    <property type="entry name" value="CarbopepD_reg_2"/>
    <property type="match status" value="1"/>
</dbReference>
<keyword evidence="6 7" id="KW-0998">Cell outer membrane</keyword>
<dbReference type="NCBIfam" id="TIGR04056">
    <property type="entry name" value="OMP_RagA_SusC"/>
    <property type="match status" value="1"/>
</dbReference>
<keyword evidence="2 7" id="KW-0813">Transport</keyword>
<dbReference type="InterPro" id="IPR008969">
    <property type="entry name" value="CarboxyPept-like_regulatory"/>
</dbReference>
<dbReference type="InterPro" id="IPR037066">
    <property type="entry name" value="Plug_dom_sf"/>
</dbReference>
<dbReference type="Gene3D" id="3.55.50.30">
    <property type="match status" value="1"/>
</dbReference>
<dbReference type="SUPFAM" id="SSF49464">
    <property type="entry name" value="Carboxypeptidase regulatory domain-like"/>
    <property type="match status" value="1"/>
</dbReference>
<evidence type="ECO:0000313" key="11">
    <source>
        <dbReference type="Proteomes" id="UP001325680"/>
    </source>
</evidence>
<dbReference type="Pfam" id="PF07660">
    <property type="entry name" value="STN"/>
    <property type="match status" value="1"/>
</dbReference>
<dbReference type="InterPro" id="IPR039426">
    <property type="entry name" value="TonB-dep_rcpt-like"/>
</dbReference>
<keyword evidence="4 7" id="KW-0812">Transmembrane</keyword>
<protein>
    <submittedName>
        <fullName evidence="10">SusC/RagA family TonB-linked outer membrane protein</fullName>
    </submittedName>
</protein>
<evidence type="ECO:0000256" key="1">
    <source>
        <dbReference type="ARBA" id="ARBA00004571"/>
    </source>
</evidence>
<evidence type="ECO:0000256" key="7">
    <source>
        <dbReference type="PROSITE-ProRule" id="PRU01360"/>
    </source>
</evidence>
<accession>A0ABZ0WA49</accession>
<dbReference type="Gene3D" id="2.60.40.1120">
    <property type="entry name" value="Carboxypeptidase-like, regulatory domain"/>
    <property type="match status" value="1"/>
</dbReference>
<dbReference type="PROSITE" id="PS52016">
    <property type="entry name" value="TONB_DEPENDENT_REC_3"/>
    <property type="match status" value="1"/>
</dbReference>
<comment type="similarity">
    <text evidence="7">Belongs to the TonB-dependent receptor family.</text>
</comment>
<dbReference type="Gene3D" id="2.170.130.10">
    <property type="entry name" value="TonB-dependent receptor, plug domain"/>
    <property type="match status" value="1"/>
</dbReference>
<evidence type="ECO:0000256" key="6">
    <source>
        <dbReference type="ARBA" id="ARBA00023237"/>
    </source>
</evidence>
<dbReference type="InterPro" id="IPR036942">
    <property type="entry name" value="Beta-barrel_TonB_sf"/>
</dbReference>
<dbReference type="InterPro" id="IPR023996">
    <property type="entry name" value="TonB-dep_OMP_SusC/RagA"/>
</dbReference>
<feature type="domain" description="Secretin/TonB short N-terminal" evidence="9">
    <location>
        <begin position="46"/>
        <end position="99"/>
    </location>
</feature>
<evidence type="ECO:0000313" key="10">
    <source>
        <dbReference type="EMBL" id="WQD38951.1"/>
    </source>
</evidence>
<dbReference type="InterPro" id="IPR012910">
    <property type="entry name" value="Plug_dom"/>
</dbReference>
<dbReference type="RefSeq" id="WP_162817980.1">
    <property type="nucleotide sequence ID" value="NZ_CP139960.1"/>
</dbReference>
<evidence type="ECO:0000256" key="4">
    <source>
        <dbReference type="ARBA" id="ARBA00022692"/>
    </source>
</evidence>
<dbReference type="EMBL" id="CP139960">
    <property type="protein sequence ID" value="WQD38951.1"/>
    <property type="molecule type" value="Genomic_DNA"/>
</dbReference>
<evidence type="ECO:0000256" key="3">
    <source>
        <dbReference type="ARBA" id="ARBA00022452"/>
    </source>
</evidence>
<keyword evidence="8" id="KW-0732">Signal</keyword>
<name>A0ABZ0WA49_9BACT</name>
<dbReference type="Proteomes" id="UP001325680">
    <property type="component" value="Chromosome"/>
</dbReference>
<comment type="subcellular location">
    <subcellularLocation>
        <location evidence="1 7">Cell outer membrane</location>
        <topology evidence="1 7">Multi-pass membrane protein</topology>
    </subcellularLocation>
</comment>
<dbReference type="Pfam" id="PF07715">
    <property type="entry name" value="Plug"/>
    <property type="match status" value="1"/>
</dbReference>
<dbReference type="Gene3D" id="2.40.170.20">
    <property type="entry name" value="TonB-dependent receptor, beta-barrel domain"/>
    <property type="match status" value="1"/>
</dbReference>
<dbReference type="InterPro" id="IPR011662">
    <property type="entry name" value="Secretin/TonB_short_N"/>
</dbReference>
<dbReference type="SUPFAM" id="SSF56935">
    <property type="entry name" value="Porins"/>
    <property type="match status" value="1"/>
</dbReference>
<gene>
    <name evidence="10" type="ORF">U0035_02175</name>
</gene>
<evidence type="ECO:0000259" key="9">
    <source>
        <dbReference type="SMART" id="SM00965"/>
    </source>
</evidence>
<keyword evidence="3 7" id="KW-1134">Transmembrane beta strand</keyword>
<dbReference type="SMART" id="SM00965">
    <property type="entry name" value="STN"/>
    <property type="match status" value="1"/>
</dbReference>
<reference evidence="10 11" key="1">
    <citation type="submission" date="2023-12" db="EMBL/GenBank/DDBJ databases">
        <title>Genome sequencing and assembly of bacterial species from a model synthetic community.</title>
        <authorList>
            <person name="Hogle S.L."/>
        </authorList>
    </citation>
    <scope>NUCLEOTIDE SEQUENCE [LARGE SCALE GENOMIC DNA]</scope>
    <source>
        <strain evidence="10 11">HAMBI_3031</strain>
    </source>
</reference>
<sequence>MKLTILLLTAVFLQVSANGISQNINLRVKNVPLEQVFKSIEQQTGYGFLYTTKTMQGAEKVSLNWKNIPLQQALQQLLRNQGMSFSIPAGGNTIVIKKQGKVTEPASVPVIQPAAIAPPVQQFVEIKGIVKSEDSGEPLIGATVTIKGTKTATLTDIKGEFAISATPGTILVITYVGFVDREITVRKSDFYEVKLTTSPNSVNETVVTGVYVRPKSNFTGASSSFTSEDISRVSNSNILNALQSLDPSFQLMENLNLGSNPNVLPDVVLRSGNSLIDLGGNSTVPFDYANGANTPLFILDGFEVPLQRINDLDMNRIAKVDILKDAAATSIYGSRAANGVIVIETVRPKEGKLRVSYIGNVSAEIPDLSSYNLLNAREKFDLENKIDAYSFYDWNFRDEQLGFFYNQRLAAIERGVNTDWISQPVQTGIGTKHAVYVEGGANDALYGVNLSYNRITGAMKGSDRQLISGNTFLSYRVKKFQFRNDLTVNANTANNSPYGSFTQYTRLNPYWTPYDSVGNLKVYLEDIRDNAGNRLTNFDQYDNLDGWPLGRATNPLYNASLNIVDKKTYQNLVNNFSAQWQAAQWLRFTGRFAYQYQADESDIFLPAQHTSFVSRPTFEKGSYTKGYGKKQSMEGMITADMNKLIGQHQFFATLGTNLQQLKYNTETFRVEGFPNPRLDQLVLGNRFPQDSKPTGTESLTRLFGLLSNLSYSYDNRYLLDFSFRTDGSSQFGSLKRFAPFWSAGAGWNIHNETLVKELGFVDRLKLRYSFGYTGSQNFESYKAISTSQYYTSSDYRGVIGTYLLGFGNDALAWQKTAKSNFGADISLFKKLDITGNYFIEKTQGSIATISTAPSTGFASYAENMGDVVGRGWELYLRYNILNNNVKRNNLSVFANLFSVKNKIEKVSSTIAAMNARADTARSSRPITRYAEGQSTSAIWAVPSLGIDPATGYEIFVKKDGSLSNIYDPRDQVIIGDSRPKIEGTFGTSLELNGIGFNVFFRFRYGGQAYNQTLVERVENVAAAYYNVDRRVYEDRWQQPGDVTFFKGQAITEPTYTTSRFVQDDNLMALENLTMYYRFSDDLNKKLGLENTRISFFTSDVFRVSSIRRERGLDYPFAKTFSLQIQTSF</sequence>
<dbReference type="InterPro" id="IPR023997">
    <property type="entry name" value="TonB-dep_OMP_SusC/RagA_CS"/>
</dbReference>
<evidence type="ECO:0000256" key="5">
    <source>
        <dbReference type="ARBA" id="ARBA00023136"/>
    </source>
</evidence>
<evidence type="ECO:0000256" key="8">
    <source>
        <dbReference type="SAM" id="SignalP"/>
    </source>
</evidence>